<dbReference type="PANTHER" id="PTHR11247:SF40">
    <property type="entry name" value="LIPID PHOSPHATE PHOSPHATASE EPSILON 1, CHLOROPLASTIC"/>
    <property type="match status" value="1"/>
</dbReference>
<evidence type="ECO:0000256" key="3">
    <source>
        <dbReference type="SAM" id="Phobius"/>
    </source>
</evidence>
<reference evidence="4 5" key="1">
    <citation type="submission" date="2023-10" db="EMBL/GenBank/DDBJ databases">
        <title>Chromosome-scale genome assembly provides insights into flower coloration mechanisms of Canna indica.</title>
        <authorList>
            <person name="Li C."/>
        </authorList>
    </citation>
    <scope>NUCLEOTIDE SEQUENCE [LARGE SCALE GENOMIC DNA]</scope>
    <source>
        <tissue evidence="4">Flower</tissue>
    </source>
</reference>
<feature type="transmembrane region" description="Helical" evidence="3">
    <location>
        <begin position="196"/>
        <end position="215"/>
    </location>
</feature>
<evidence type="ECO:0008006" key="6">
    <source>
        <dbReference type="Google" id="ProtNLM"/>
    </source>
</evidence>
<dbReference type="Proteomes" id="UP001327560">
    <property type="component" value="Chromosome 3"/>
</dbReference>
<feature type="region of interest" description="Disordered" evidence="2">
    <location>
        <begin position="13"/>
        <end position="46"/>
    </location>
</feature>
<feature type="transmembrane region" description="Helical" evidence="3">
    <location>
        <begin position="227"/>
        <end position="245"/>
    </location>
</feature>
<dbReference type="AlphaFoldDB" id="A0AAQ3K717"/>
<dbReference type="PANTHER" id="PTHR11247">
    <property type="entry name" value="PALMITOYL-PROTEIN THIOESTERASE/DOLICHYLDIPHOSPHATASE 1"/>
    <property type="match status" value="1"/>
</dbReference>
<dbReference type="EMBL" id="CP136892">
    <property type="protein sequence ID" value="WOL02949.1"/>
    <property type="molecule type" value="Genomic_DNA"/>
</dbReference>
<dbReference type="GO" id="GO:0047874">
    <property type="term" value="F:dolichyldiphosphatase activity"/>
    <property type="evidence" value="ECO:0007669"/>
    <property type="project" value="TreeGrafter"/>
</dbReference>
<dbReference type="Gene3D" id="1.20.144.10">
    <property type="entry name" value="Phosphatidic acid phosphatase type 2/haloperoxidase"/>
    <property type="match status" value="1"/>
</dbReference>
<feature type="compositionally biased region" description="Basic residues" evidence="2">
    <location>
        <begin position="17"/>
        <end position="29"/>
    </location>
</feature>
<name>A0AAQ3K717_9LILI</name>
<dbReference type="GO" id="GO:0008610">
    <property type="term" value="P:lipid biosynthetic process"/>
    <property type="evidence" value="ECO:0007669"/>
    <property type="project" value="TreeGrafter"/>
</dbReference>
<gene>
    <name evidence="4" type="ORF">Cni_G11668</name>
</gene>
<proteinExistence type="predicted"/>
<sequence length="287" mass="31988">MPSSASFAVHFTPIKPSLHRHHHHRHRPATKNPIFTPRPGSKSFHLGRRSTLSFCRAGMTELARGAALGDRRQGTEEEGRLMGEAEAILDQEHADLVRGFSRRDVGSVLNRMSKWIVAAIIALAILFKHDAEVLWAAMGSVLNTSLSVGLKWVLNHDRPVSGLRSDPGMPSSHAQSIFYAEAFVILLMIHGMGINLFTVTVGSISLVFSSYLSWLRVSHRLHTMSQVVVGGLLGFICGVTWFWMWHSFVLRAFISYIWVRVVVVLGSATFCAAFVVYMVRHCLKEEA</sequence>
<evidence type="ECO:0000256" key="2">
    <source>
        <dbReference type="SAM" id="MobiDB-lite"/>
    </source>
</evidence>
<keyword evidence="3" id="KW-0812">Transmembrane</keyword>
<keyword evidence="5" id="KW-1185">Reference proteome</keyword>
<protein>
    <recommendedName>
        <fullName evidence="6">Phosphatidic acid phosphatase type 2/haloperoxidase domain-containing protein</fullName>
    </recommendedName>
</protein>
<accession>A0AAQ3K717</accession>
<keyword evidence="3" id="KW-1133">Transmembrane helix</keyword>
<dbReference type="GO" id="GO:0006487">
    <property type="term" value="P:protein N-linked glycosylation"/>
    <property type="evidence" value="ECO:0007669"/>
    <property type="project" value="TreeGrafter"/>
</dbReference>
<keyword evidence="3" id="KW-0472">Membrane</keyword>
<evidence type="ECO:0000313" key="4">
    <source>
        <dbReference type="EMBL" id="WOL02949.1"/>
    </source>
</evidence>
<evidence type="ECO:0000313" key="5">
    <source>
        <dbReference type="Proteomes" id="UP001327560"/>
    </source>
</evidence>
<evidence type="ECO:0000256" key="1">
    <source>
        <dbReference type="ARBA" id="ARBA00022801"/>
    </source>
</evidence>
<keyword evidence="1" id="KW-0378">Hydrolase</keyword>
<dbReference type="GO" id="GO:0005789">
    <property type="term" value="C:endoplasmic reticulum membrane"/>
    <property type="evidence" value="ECO:0007669"/>
    <property type="project" value="TreeGrafter"/>
</dbReference>
<dbReference type="SUPFAM" id="SSF48317">
    <property type="entry name" value="Acid phosphatase/Vanadium-dependent haloperoxidase"/>
    <property type="match status" value="1"/>
</dbReference>
<organism evidence="4 5">
    <name type="scientific">Canna indica</name>
    <name type="common">Indian-shot</name>
    <dbReference type="NCBI Taxonomy" id="4628"/>
    <lineage>
        <taxon>Eukaryota</taxon>
        <taxon>Viridiplantae</taxon>
        <taxon>Streptophyta</taxon>
        <taxon>Embryophyta</taxon>
        <taxon>Tracheophyta</taxon>
        <taxon>Spermatophyta</taxon>
        <taxon>Magnoliopsida</taxon>
        <taxon>Liliopsida</taxon>
        <taxon>Zingiberales</taxon>
        <taxon>Cannaceae</taxon>
        <taxon>Canna</taxon>
    </lineage>
</organism>
<dbReference type="InterPro" id="IPR036938">
    <property type="entry name" value="PAP2/HPO_sf"/>
</dbReference>
<feature type="transmembrane region" description="Helical" evidence="3">
    <location>
        <begin position="257"/>
        <end position="279"/>
    </location>
</feature>